<keyword evidence="2" id="KW-1185">Reference proteome</keyword>
<accession>A0ACB6S7V1</accession>
<dbReference type="EMBL" id="MU006708">
    <property type="protein sequence ID" value="KAF2630139.1"/>
    <property type="molecule type" value="Genomic_DNA"/>
</dbReference>
<evidence type="ECO:0000313" key="1">
    <source>
        <dbReference type="EMBL" id="KAF2630139.1"/>
    </source>
</evidence>
<proteinExistence type="predicted"/>
<protein>
    <submittedName>
        <fullName evidence="1">Uncharacterized protein</fullName>
    </submittedName>
</protein>
<comment type="caution">
    <text evidence="1">The sequence shown here is derived from an EMBL/GenBank/DDBJ whole genome shotgun (WGS) entry which is preliminary data.</text>
</comment>
<evidence type="ECO:0000313" key="2">
    <source>
        <dbReference type="Proteomes" id="UP000799754"/>
    </source>
</evidence>
<dbReference type="Proteomes" id="UP000799754">
    <property type="component" value="Unassembled WGS sequence"/>
</dbReference>
<sequence>MRGVKHPGGAFLPEVLWDVREGISKTLLEFQTVCEPSGRGLLSALFRHNVYREYQPSFAVAHPNRRYKASLRCPSATVDHQRLQYQQQPTRASTSRPEVLARRKQGISISCKLKTDVPNRRSITQTVPILTSMLCYTFPIRPTLPRLFGSST</sequence>
<name>A0ACB6S7V1_9PLEO</name>
<reference evidence="1" key="1">
    <citation type="journal article" date="2020" name="Stud. Mycol.">
        <title>101 Dothideomycetes genomes: a test case for predicting lifestyles and emergence of pathogens.</title>
        <authorList>
            <person name="Haridas S."/>
            <person name="Albert R."/>
            <person name="Binder M."/>
            <person name="Bloem J."/>
            <person name="Labutti K."/>
            <person name="Salamov A."/>
            <person name="Andreopoulos B."/>
            <person name="Baker S."/>
            <person name="Barry K."/>
            <person name="Bills G."/>
            <person name="Bluhm B."/>
            <person name="Cannon C."/>
            <person name="Castanera R."/>
            <person name="Culley D."/>
            <person name="Daum C."/>
            <person name="Ezra D."/>
            <person name="Gonzalez J."/>
            <person name="Henrissat B."/>
            <person name="Kuo A."/>
            <person name="Liang C."/>
            <person name="Lipzen A."/>
            <person name="Lutzoni F."/>
            <person name="Magnuson J."/>
            <person name="Mondo S."/>
            <person name="Nolan M."/>
            <person name="Ohm R."/>
            <person name="Pangilinan J."/>
            <person name="Park H.-J."/>
            <person name="Ramirez L."/>
            <person name="Alfaro M."/>
            <person name="Sun H."/>
            <person name="Tritt A."/>
            <person name="Yoshinaga Y."/>
            <person name="Zwiers L.-H."/>
            <person name="Turgeon B."/>
            <person name="Goodwin S."/>
            <person name="Spatafora J."/>
            <person name="Crous P."/>
            <person name="Grigoriev I."/>
        </authorList>
    </citation>
    <scope>NUCLEOTIDE SEQUENCE</scope>
    <source>
        <strain evidence="1">CBS 525.71</strain>
    </source>
</reference>
<gene>
    <name evidence="1" type="ORF">BU25DRAFT_266207</name>
</gene>
<organism evidence="1 2">
    <name type="scientific">Macroventuria anomochaeta</name>
    <dbReference type="NCBI Taxonomy" id="301207"/>
    <lineage>
        <taxon>Eukaryota</taxon>
        <taxon>Fungi</taxon>
        <taxon>Dikarya</taxon>
        <taxon>Ascomycota</taxon>
        <taxon>Pezizomycotina</taxon>
        <taxon>Dothideomycetes</taxon>
        <taxon>Pleosporomycetidae</taxon>
        <taxon>Pleosporales</taxon>
        <taxon>Pleosporineae</taxon>
        <taxon>Didymellaceae</taxon>
        <taxon>Macroventuria</taxon>
    </lineage>
</organism>